<dbReference type="EMBL" id="OU015566">
    <property type="protein sequence ID" value="CAG5102369.1"/>
    <property type="molecule type" value="Genomic_DNA"/>
</dbReference>
<dbReference type="SUPFAM" id="SSF53335">
    <property type="entry name" value="S-adenosyl-L-methionine-dependent methyltransferases"/>
    <property type="match status" value="1"/>
</dbReference>
<dbReference type="Gene3D" id="3.40.50.150">
    <property type="entry name" value="Vaccinia Virus protein VP39"/>
    <property type="match status" value="1"/>
</dbReference>
<feature type="compositionally biased region" description="Basic residues" evidence="8">
    <location>
        <begin position="553"/>
        <end position="563"/>
    </location>
</feature>
<keyword evidence="3 7" id="KW-0489">Methyltransferase</keyword>
<feature type="compositionally biased region" description="Basic and acidic residues" evidence="8">
    <location>
        <begin position="52"/>
        <end position="65"/>
    </location>
</feature>
<gene>
    <name evidence="10" type="ORF">OKIOD_LOCUS9033</name>
</gene>
<evidence type="ECO:0000256" key="2">
    <source>
        <dbReference type="ARBA" id="ARBA00022517"/>
    </source>
</evidence>
<comment type="similarity">
    <text evidence="7">Belongs to the class I-like SAM-binding methyltransferase superfamily. RsmB/NOP family.</text>
</comment>
<evidence type="ECO:0000256" key="1">
    <source>
        <dbReference type="ARBA" id="ARBA00004604"/>
    </source>
</evidence>
<keyword evidence="4 7" id="KW-0808">Transferase</keyword>
<keyword evidence="5 7" id="KW-0949">S-adenosyl-L-methionine</keyword>
<feature type="binding site" evidence="7">
    <location>
        <position position="354"/>
    </location>
    <ligand>
        <name>S-adenosyl-L-methionine</name>
        <dbReference type="ChEBI" id="CHEBI:59789"/>
    </ligand>
</feature>
<feature type="compositionally biased region" description="Basic and acidic residues" evidence="8">
    <location>
        <begin position="578"/>
        <end position="629"/>
    </location>
</feature>
<dbReference type="InterPro" id="IPR054728">
    <property type="entry name" value="RsmB-like_ferredoxin"/>
</dbReference>
<dbReference type="InterPro" id="IPR023267">
    <property type="entry name" value="RCMT"/>
</dbReference>
<name>A0ABN7SJB3_OIKDI</name>
<dbReference type="Gene3D" id="3.30.70.1170">
    <property type="entry name" value="Sun protein, domain 3"/>
    <property type="match status" value="1"/>
</dbReference>
<dbReference type="Pfam" id="PF22458">
    <property type="entry name" value="RsmF-B_ferredox"/>
    <property type="match status" value="1"/>
</dbReference>
<keyword evidence="6 7" id="KW-0694">RNA-binding</keyword>
<feature type="active site" description="Nucleophile" evidence="7">
    <location>
        <position position="428"/>
    </location>
</feature>
<comment type="subcellular location">
    <subcellularLocation>
        <location evidence="1">Nucleus</location>
        <location evidence="1">Nucleolus</location>
    </subcellularLocation>
</comment>
<dbReference type="Proteomes" id="UP001158576">
    <property type="component" value="Chromosome 1"/>
</dbReference>
<evidence type="ECO:0000256" key="4">
    <source>
        <dbReference type="ARBA" id="ARBA00022679"/>
    </source>
</evidence>
<dbReference type="PRINTS" id="PR02008">
    <property type="entry name" value="RCMTFAMILY"/>
</dbReference>
<evidence type="ECO:0000313" key="11">
    <source>
        <dbReference type="Proteomes" id="UP001158576"/>
    </source>
</evidence>
<feature type="region of interest" description="Disordered" evidence="8">
    <location>
        <begin position="502"/>
        <end position="678"/>
    </location>
</feature>
<dbReference type="PROSITE" id="PS51686">
    <property type="entry name" value="SAM_MT_RSMB_NOP"/>
    <property type="match status" value="1"/>
</dbReference>
<dbReference type="InterPro" id="IPR023273">
    <property type="entry name" value="RCMT_NOP2"/>
</dbReference>
<evidence type="ECO:0000256" key="7">
    <source>
        <dbReference type="PROSITE-ProRule" id="PRU01023"/>
    </source>
</evidence>
<evidence type="ECO:0000256" key="6">
    <source>
        <dbReference type="ARBA" id="ARBA00022884"/>
    </source>
</evidence>
<sequence>MGRKDYRKADTIVKGPGKAAKRQQDLGISKKATPVSSRRQKKKQKALLALEEETKNEEIAQKIEETPEDEIVADEKMLFDDDSGDEEMPDDFGVGSDDSDEDLDDDPKDDDEEDDDENLENNLEEVEKFVLPSGQEIEKEKSAPLDVAIIKSRIEENIAALKNFKEKREDGKTRGEYLELLRSDIKYYYGYNDYLCERFTELIPLDQLVSFFEANEVHRPVTIRTNTLKCRRRELAQALINRGVNLDPVGKWSKVGLVIYDSAVPIGATPEYLAGHYMLQSASSFLPVMALAPQEGEKVLDMCAAPGGKTTYISQLMKNTGMVLANDKNKLRMKALVANAHRLGCSNVATCNYDGRSFPTIQGGFDRVICDAPCAGTGVIAKDPSAKLSKEDKDVRRIVHIQKELLLAAIDSVDAKSKTGGYIIYCTCSLLVEENEWVVDYGLKNRNVKLVDTGLDLGEEGFTKYRQWRFHPSMNLTKRYYPHINNMDGFFIAKFKKTSNDIPEKKAKPGKNDTVPGDENDYETMSDDGEKTSDRDSGAEVDEEEAAPAQSSQRKKKGLKTKKGQLLVRSSNKAPVTKPKEQKKKPEREEVAKKNESKPKKEKETEVKKSKQKEVEAKELKKEEEKAAESMEVDGENSENKTETQKKGRGGKRNKNGWQDVSNMTEAQKNKYFRSRAIRKFARLKAEKNKQKKKSK</sequence>
<dbReference type="InterPro" id="IPR001678">
    <property type="entry name" value="MeTrfase_RsmB-F_NOP2_dom"/>
</dbReference>
<feature type="compositionally biased region" description="Basic and acidic residues" evidence="8">
    <location>
        <begin position="502"/>
        <end position="511"/>
    </location>
</feature>
<protein>
    <submittedName>
        <fullName evidence="10">Oidioi.mRNA.OKI2018_I69.chr1.g268.t1.cds</fullName>
    </submittedName>
</protein>
<evidence type="ECO:0000256" key="8">
    <source>
        <dbReference type="SAM" id="MobiDB-lite"/>
    </source>
</evidence>
<reference evidence="10 11" key="1">
    <citation type="submission" date="2021-04" db="EMBL/GenBank/DDBJ databases">
        <authorList>
            <person name="Bliznina A."/>
        </authorList>
    </citation>
    <scope>NUCLEOTIDE SEQUENCE [LARGE SCALE GENOMIC DNA]</scope>
</reference>
<dbReference type="InterPro" id="IPR011023">
    <property type="entry name" value="Nop2p"/>
</dbReference>
<dbReference type="PRINTS" id="PR02012">
    <property type="entry name" value="RCMTNOP2"/>
</dbReference>
<feature type="domain" description="SAM-dependent MTase RsmB/NOP-type" evidence="9">
    <location>
        <begin position="211"/>
        <end position="498"/>
    </location>
</feature>
<feature type="compositionally biased region" description="Basic and acidic residues" evidence="8">
    <location>
        <begin position="528"/>
        <end position="538"/>
    </location>
</feature>
<feature type="compositionally biased region" description="Acidic residues" evidence="8">
    <location>
        <begin position="516"/>
        <end position="527"/>
    </location>
</feature>
<dbReference type="InterPro" id="IPR049560">
    <property type="entry name" value="MeTrfase_RsmB-F_NOP2_cat"/>
</dbReference>
<dbReference type="PANTHER" id="PTHR22807:SF30">
    <property type="entry name" value="28S RRNA (CYTOSINE(4447)-C(5))-METHYLTRANSFERASE-RELATED"/>
    <property type="match status" value="1"/>
</dbReference>
<keyword evidence="11" id="KW-1185">Reference proteome</keyword>
<dbReference type="CDD" id="cd02440">
    <property type="entry name" value="AdoMet_MTases"/>
    <property type="match status" value="1"/>
</dbReference>
<feature type="binding site" evidence="7">
    <location>
        <position position="327"/>
    </location>
    <ligand>
        <name>S-adenosyl-L-methionine</name>
        <dbReference type="ChEBI" id="CHEBI:59789"/>
    </ligand>
</feature>
<dbReference type="InterPro" id="IPR029063">
    <property type="entry name" value="SAM-dependent_MTases_sf"/>
</dbReference>
<feature type="binding site" evidence="7">
    <location>
        <begin position="303"/>
        <end position="309"/>
    </location>
    <ligand>
        <name>S-adenosyl-L-methionine</name>
        <dbReference type="ChEBI" id="CHEBI:59789"/>
    </ligand>
</feature>
<evidence type="ECO:0000259" key="9">
    <source>
        <dbReference type="PROSITE" id="PS51686"/>
    </source>
</evidence>
<feature type="binding site" evidence="7">
    <location>
        <position position="371"/>
    </location>
    <ligand>
        <name>S-adenosyl-L-methionine</name>
        <dbReference type="ChEBI" id="CHEBI:59789"/>
    </ligand>
</feature>
<dbReference type="Pfam" id="PF01189">
    <property type="entry name" value="Methyltr_RsmB-F"/>
    <property type="match status" value="1"/>
</dbReference>
<evidence type="ECO:0000313" key="10">
    <source>
        <dbReference type="EMBL" id="CAG5102369.1"/>
    </source>
</evidence>
<evidence type="ECO:0000256" key="3">
    <source>
        <dbReference type="ARBA" id="ARBA00022603"/>
    </source>
</evidence>
<keyword evidence="2" id="KW-0690">Ribosome biogenesis</keyword>
<dbReference type="PANTHER" id="PTHR22807">
    <property type="entry name" value="NOP2 YEAST -RELATED NOL1/NOP2/FMU SUN DOMAIN-CONTAINING"/>
    <property type="match status" value="1"/>
</dbReference>
<feature type="compositionally biased region" description="Acidic residues" evidence="8">
    <location>
        <begin position="97"/>
        <end position="121"/>
    </location>
</feature>
<evidence type="ECO:0000256" key="5">
    <source>
        <dbReference type="ARBA" id="ARBA00022691"/>
    </source>
</evidence>
<organism evidence="10 11">
    <name type="scientific">Oikopleura dioica</name>
    <name type="common">Tunicate</name>
    <dbReference type="NCBI Taxonomy" id="34765"/>
    <lineage>
        <taxon>Eukaryota</taxon>
        <taxon>Metazoa</taxon>
        <taxon>Chordata</taxon>
        <taxon>Tunicata</taxon>
        <taxon>Appendicularia</taxon>
        <taxon>Copelata</taxon>
        <taxon>Oikopleuridae</taxon>
        <taxon>Oikopleura</taxon>
    </lineage>
</organism>
<dbReference type="NCBIfam" id="TIGR00446">
    <property type="entry name" value="nop2p"/>
    <property type="match status" value="1"/>
</dbReference>
<feature type="compositionally biased region" description="Acidic residues" evidence="8">
    <location>
        <begin position="80"/>
        <end position="90"/>
    </location>
</feature>
<proteinExistence type="inferred from homology"/>
<feature type="region of interest" description="Disordered" evidence="8">
    <location>
        <begin position="1"/>
        <end position="121"/>
    </location>
</feature>
<accession>A0ABN7SJB3</accession>